<proteinExistence type="predicted"/>
<accession>A0ABU6CKD3</accession>
<organism evidence="2 3">
    <name type="scientific">Streptomyces kunmingensis</name>
    <dbReference type="NCBI Taxonomy" id="68225"/>
    <lineage>
        <taxon>Bacteria</taxon>
        <taxon>Bacillati</taxon>
        <taxon>Actinomycetota</taxon>
        <taxon>Actinomycetes</taxon>
        <taxon>Kitasatosporales</taxon>
        <taxon>Streptomycetaceae</taxon>
        <taxon>Streptomyces</taxon>
    </lineage>
</organism>
<evidence type="ECO:0000313" key="2">
    <source>
        <dbReference type="EMBL" id="MEB3965173.1"/>
    </source>
</evidence>
<feature type="region of interest" description="Disordered" evidence="1">
    <location>
        <begin position="35"/>
        <end position="69"/>
    </location>
</feature>
<evidence type="ECO:0000256" key="1">
    <source>
        <dbReference type="SAM" id="MobiDB-lite"/>
    </source>
</evidence>
<reference evidence="2 3" key="1">
    <citation type="submission" date="2022-10" db="EMBL/GenBank/DDBJ databases">
        <authorList>
            <person name="Xie J."/>
            <person name="Shen N."/>
        </authorList>
    </citation>
    <scope>NUCLEOTIDE SEQUENCE [LARGE SCALE GENOMIC DNA]</scope>
    <source>
        <strain evidence="2 3">DSM 41681</strain>
    </source>
</reference>
<protein>
    <recommendedName>
        <fullName evidence="4">Zinc ribbon domain-containing protein</fullName>
    </recommendedName>
</protein>
<dbReference type="EMBL" id="JAOZYB010000324">
    <property type="protein sequence ID" value="MEB3965173.1"/>
    <property type="molecule type" value="Genomic_DNA"/>
</dbReference>
<evidence type="ECO:0000313" key="3">
    <source>
        <dbReference type="Proteomes" id="UP001352223"/>
    </source>
</evidence>
<name>A0ABU6CKD3_9ACTN</name>
<evidence type="ECO:0008006" key="4">
    <source>
        <dbReference type="Google" id="ProtNLM"/>
    </source>
</evidence>
<comment type="caution">
    <text evidence="2">The sequence shown here is derived from an EMBL/GenBank/DDBJ whole genome shotgun (WGS) entry which is preliminary data.</text>
</comment>
<feature type="non-terminal residue" evidence="2">
    <location>
        <position position="83"/>
    </location>
</feature>
<feature type="compositionally biased region" description="Basic and acidic residues" evidence="1">
    <location>
        <begin position="35"/>
        <end position="53"/>
    </location>
</feature>
<feature type="compositionally biased region" description="Basic residues" evidence="1">
    <location>
        <begin position="54"/>
        <end position="69"/>
    </location>
</feature>
<keyword evidence="3" id="KW-1185">Reference proteome</keyword>
<gene>
    <name evidence="2" type="ORF">OKJ48_33855</name>
</gene>
<sequence>MDYCHPCRRHLNGALACPGCGTPADAVRAYAEALDAHESADESQTPHDGESARPRSRRRPRRAHRRRRGRILLATAGLALAAG</sequence>
<dbReference type="Proteomes" id="UP001352223">
    <property type="component" value="Unassembled WGS sequence"/>
</dbReference>